<keyword evidence="2" id="KW-0732">Signal</keyword>
<feature type="transmembrane region" description="Helical" evidence="1">
    <location>
        <begin position="85"/>
        <end position="111"/>
    </location>
</feature>
<dbReference type="EMBL" id="JAIQCV010000009">
    <property type="protein sequence ID" value="KAH1063974.1"/>
    <property type="molecule type" value="Genomic_DNA"/>
</dbReference>
<keyword evidence="1" id="KW-1133">Transmembrane helix</keyword>
<gene>
    <name evidence="3" type="ORF">J1N35_028961</name>
</gene>
<dbReference type="AlphaFoldDB" id="A0A9D3UXV9"/>
<keyword evidence="4" id="KW-1185">Reference proteome</keyword>
<feature type="transmembrane region" description="Helical" evidence="1">
    <location>
        <begin position="53"/>
        <end position="73"/>
    </location>
</feature>
<keyword evidence="1" id="KW-0472">Membrane</keyword>
<sequence length="169" mass="18190">MNMHIPSPFVAEALACLQVVTLGLDLGFCNVIIEGNSLTVFQKVLSPLHHNSTIVDAGFLLFSGVSCASFAANQQIMKNSLALEFVPALLPIVFELLRIGLIFGLFVKFYLGCLLGSLDRLESKELLISAGNIREMAVGAGAGGTTAWFLNTGDREWQKKQARLCNCAG</sequence>
<proteinExistence type="predicted"/>
<reference evidence="3 4" key="1">
    <citation type="journal article" date="2021" name="Plant Biotechnol. J.">
        <title>Multi-omics assisted identification of the key and species-specific regulatory components of drought-tolerant mechanisms in Gossypium stocksii.</title>
        <authorList>
            <person name="Yu D."/>
            <person name="Ke L."/>
            <person name="Zhang D."/>
            <person name="Wu Y."/>
            <person name="Sun Y."/>
            <person name="Mei J."/>
            <person name="Sun J."/>
            <person name="Sun Y."/>
        </authorList>
    </citation>
    <scope>NUCLEOTIDE SEQUENCE [LARGE SCALE GENOMIC DNA]</scope>
    <source>
        <strain evidence="4">cv. E1</strain>
        <tissue evidence="3">Leaf</tissue>
    </source>
</reference>
<feature type="signal peptide" evidence="2">
    <location>
        <begin position="1"/>
        <end position="23"/>
    </location>
</feature>
<comment type="caution">
    <text evidence="3">The sequence shown here is derived from an EMBL/GenBank/DDBJ whole genome shotgun (WGS) entry which is preliminary data.</text>
</comment>
<dbReference type="OrthoDB" id="993362at2759"/>
<feature type="chain" id="PRO_5038455039" description="RNase H type-1 domain-containing protein" evidence="2">
    <location>
        <begin position="24"/>
        <end position="169"/>
    </location>
</feature>
<evidence type="ECO:0000313" key="3">
    <source>
        <dbReference type="EMBL" id="KAH1063974.1"/>
    </source>
</evidence>
<keyword evidence="1" id="KW-0812">Transmembrane</keyword>
<evidence type="ECO:0000256" key="1">
    <source>
        <dbReference type="SAM" id="Phobius"/>
    </source>
</evidence>
<dbReference type="Proteomes" id="UP000828251">
    <property type="component" value="Unassembled WGS sequence"/>
</dbReference>
<organism evidence="3 4">
    <name type="scientific">Gossypium stocksii</name>
    <dbReference type="NCBI Taxonomy" id="47602"/>
    <lineage>
        <taxon>Eukaryota</taxon>
        <taxon>Viridiplantae</taxon>
        <taxon>Streptophyta</taxon>
        <taxon>Embryophyta</taxon>
        <taxon>Tracheophyta</taxon>
        <taxon>Spermatophyta</taxon>
        <taxon>Magnoliopsida</taxon>
        <taxon>eudicotyledons</taxon>
        <taxon>Gunneridae</taxon>
        <taxon>Pentapetalae</taxon>
        <taxon>rosids</taxon>
        <taxon>malvids</taxon>
        <taxon>Malvales</taxon>
        <taxon>Malvaceae</taxon>
        <taxon>Malvoideae</taxon>
        <taxon>Gossypium</taxon>
    </lineage>
</organism>
<name>A0A9D3UXV9_9ROSI</name>
<accession>A0A9D3UXV9</accession>
<protein>
    <recommendedName>
        <fullName evidence="5">RNase H type-1 domain-containing protein</fullName>
    </recommendedName>
</protein>
<evidence type="ECO:0000313" key="4">
    <source>
        <dbReference type="Proteomes" id="UP000828251"/>
    </source>
</evidence>
<evidence type="ECO:0008006" key="5">
    <source>
        <dbReference type="Google" id="ProtNLM"/>
    </source>
</evidence>
<evidence type="ECO:0000256" key="2">
    <source>
        <dbReference type="SAM" id="SignalP"/>
    </source>
</evidence>